<dbReference type="RefSeq" id="WP_093379826.1">
    <property type="nucleotide sequence ID" value="NZ_BNAN01000003.1"/>
</dbReference>
<dbReference type="EMBL" id="FONZ01000007">
    <property type="protein sequence ID" value="SFF36683.1"/>
    <property type="molecule type" value="Genomic_DNA"/>
</dbReference>
<keyword evidence="4" id="KW-1185">Reference proteome</keyword>
<keyword evidence="2" id="KW-0812">Transmembrane</keyword>
<feature type="compositionally biased region" description="Polar residues" evidence="1">
    <location>
        <begin position="91"/>
        <end position="104"/>
    </location>
</feature>
<feature type="transmembrane region" description="Helical" evidence="2">
    <location>
        <begin position="204"/>
        <end position="221"/>
    </location>
</feature>
<feature type="region of interest" description="Disordered" evidence="1">
    <location>
        <begin position="70"/>
        <end position="119"/>
    </location>
</feature>
<protein>
    <submittedName>
        <fullName evidence="3">Uncharacterized protein</fullName>
    </submittedName>
</protein>
<proteinExistence type="predicted"/>
<keyword evidence="2" id="KW-0472">Membrane</keyword>
<feature type="transmembrane region" description="Helical" evidence="2">
    <location>
        <begin position="133"/>
        <end position="151"/>
    </location>
</feature>
<evidence type="ECO:0000256" key="1">
    <source>
        <dbReference type="SAM" id="MobiDB-lite"/>
    </source>
</evidence>
<evidence type="ECO:0000256" key="2">
    <source>
        <dbReference type="SAM" id="Phobius"/>
    </source>
</evidence>
<feature type="transmembrane region" description="Helical" evidence="2">
    <location>
        <begin position="274"/>
        <end position="291"/>
    </location>
</feature>
<organism evidence="3 4">
    <name type="scientific">Flavimobilis marinus</name>
    <dbReference type="NCBI Taxonomy" id="285351"/>
    <lineage>
        <taxon>Bacteria</taxon>
        <taxon>Bacillati</taxon>
        <taxon>Actinomycetota</taxon>
        <taxon>Actinomycetes</taxon>
        <taxon>Micrococcales</taxon>
        <taxon>Jonesiaceae</taxon>
        <taxon>Flavimobilis</taxon>
    </lineage>
</organism>
<sequence length="342" mass="34545">MTARYEPLLAADQRAHADPIDRVPRTARVPVTTSPLTPARTAAGSVPRQPLAATWSADTRWPESIHWPTTAVPAAPTRPSVLSPARAAHQAPTSAHTPDRTQPGTPEPARSGSSARTRGWIGERRAALAPGRAAAGAVLTVAAAALPALAPGATLRPLASHVAAQAPLLDVAALAVVALLALALLGVTVASVRERGAANVVPSLLRTVAALGLGAGLVAVIAPAGLTVLPMLAGATALVALSRSAAGKIIAAVGGLAALAVVHAEALVFGDVPLAAALATVGMVLALRLFVSALSQPTPAREVEAPAPTSALWSPTHGASDLTAFLPRREYVHPGDVWHDAR</sequence>
<dbReference type="Proteomes" id="UP000198520">
    <property type="component" value="Unassembled WGS sequence"/>
</dbReference>
<reference evidence="4" key="1">
    <citation type="submission" date="2016-10" db="EMBL/GenBank/DDBJ databases">
        <authorList>
            <person name="Varghese N."/>
            <person name="Submissions S."/>
        </authorList>
    </citation>
    <scope>NUCLEOTIDE SEQUENCE [LARGE SCALE GENOMIC DNA]</scope>
    <source>
        <strain evidence="4">DSM 19083</strain>
    </source>
</reference>
<feature type="transmembrane region" description="Helical" evidence="2">
    <location>
        <begin position="249"/>
        <end position="268"/>
    </location>
</feature>
<evidence type="ECO:0000313" key="4">
    <source>
        <dbReference type="Proteomes" id="UP000198520"/>
    </source>
</evidence>
<keyword evidence="2" id="KW-1133">Transmembrane helix</keyword>
<feature type="transmembrane region" description="Helical" evidence="2">
    <location>
        <begin position="171"/>
        <end position="192"/>
    </location>
</feature>
<accession>A0A1I2I4Y2</accession>
<gene>
    <name evidence="3" type="ORF">SAMN04488035_2683</name>
</gene>
<dbReference type="AlphaFoldDB" id="A0A1I2I4Y2"/>
<dbReference type="STRING" id="285351.SAMN04488035_2683"/>
<evidence type="ECO:0000313" key="3">
    <source>
        <dbReference type="EMBL" id="SFF36683.1"/>
    </source>
</evidence>
<name>A0A1I2I4Y2_9MICO</name>